<evidence type="ECO:0000256" key="1">
    <source>
        <dbReference type="ARBA" id="ARBA00005254"/>
    </source>
</evidence>
<dbReference type="RefSeq" id="WP_146923254.1">
    <property type="nucleotide sequence ID" value="NZ_CP042430.1"/>
</dbReference>
<dbReference type="PANTHER" id="PTHR11941">
    <property type="entry name" value="ENOYL-COA HYDRATASE-RELATED"/>
    <property type="match status" value="1"/>
</dbReference>
<dbReference type="CDD" id="cd06558">
    <property type="entry name" value="crotonase-like"/>
    <property type="match status" value="1"/>
</dbReference>
<name>A0A5B8UBW1_9ACTN</name>
<evidence type="ECO:0000313" key="5">
    <source>
        <dbReference type="Proteomes" id="UP000321805"/>
    </source>
</evidence>
<evidence type="ECO:0000256" key="3">
    <source>
        <dbReference type="ARBA" id="ARBA00023239"/>
    </source>
</evidence>
<dbReference type="PANTHER" id="PTHR11941:SF169">
    <property type="entry name" value="(7AS)-7A-METHYL-1,5-DIOXO-2,3,5,6,7,7A-HEXAHYDRO-1H-INDENE-CARBOXYL-COA HYDROLASE"/>
    <property type="match status" value="1"/>
</dbReference>
<dbReference type="Proteomes" id="UP000321805">
    <property type="component" value="Chromosome"/>
</dbReference>
<dbReference type="EMBL" id="CP042430">
    <property type="protein sequence ID" value="QEC50530.1"/>
    <property type="molecule type" value="Genomic_DNA"/>
</dbReference>
<dbReference type="InterPro" id="IPR029045">
    <property type="entry name" value="ClpP/crotonase-like_dom_sf"/>
</dbReference>
<dbReference type="Gene3D" id="1.10.12.10">
    <property type="entry name" value="Lyase 2-enoyl-coa Hydratase, Chain A, domain 2"/>
    <property type="match status" value="1"/>
</dbReference>
<reference evidence="4 5" key="1">
    <citation type="journal article" date="2018" name="J. Microbiol.">
        <title>Baekduia soli gen. nov., sp. nov., a novel bacterium isolated from the soil of Baekdu Mountain and proposal of a novel family name, Baekduiaceae fam. nov.</title>
        <authorList>
            <person name="An D.S."/>
            <person name="Siddiqi M.Z."/>
            <person name="Kim K.H."/>
            <person name="Yu H.S."/>
            <person name="Im W.T."/>
        </authorList>
    </citation>
    <scope>NUCLEOTIDE SEQUENCE [LARGE SCALE GENOMIC DNA]</scope>
    <source>
        <strain evidence="4 5">BR7-21</strain>
    </source>
</reference>
<dbReference type="KEGG" id="bsol:FSW04_25065"/>
<dbReference type="GO" id="GO:0016836">
    <property type="term" value="F:hydro-lyase activity"/>
    <property type="evidence" value="ECO:0007669"/>
    <property type="project" value="UniProtKB-ARBA"/>
</dbReference>
<dbReference type="OrthoDB" id="4308938at2"/>
<keyword evidence="5" id="KW-1185">Reference proteome</keyword>
<dbReference type="SUPFAM" id="SSF52096">
    <property type="entry name" value="ClpP/crotonase"/>
    <property type="match status" value="1"/>
</dbReference>
<dbReference type="Gene3D" id="3.90.226.10">
    <property type="entry name" value="2-enoyl-CoA Hydratase, Chain A, domain 1"/>
    <property type="match status" value="1"/>
</dbReference>
<gene>
    <name evidence="4" type="ORF">FSW04_25065</name>
</gene>
<dbReference type="GO" id="GO:0006635">
    <property type="term" value="P:fatty acid beta-oxidation"/>
    <property type="evidence" value="ECO:0007669"/>
    <property type="project" value="TreeGrafter"/>
</dbReference>
<proteinExistence type="inferred from homology"/>
<evidence type="ECO:0000313" key="4">
    <source>
        <dbReference type="EMBL" id="QEC50530.1"/>
    </source>
</evidence>
<evidence type="ECO:0000256" key="2">
    <source>
        <dbReference type="ARBA" id="ARBA00023098"/>
    </source>
</evidence>
<protein>
    <recommendedName>
        <fullName evidence="6">Enoyl-CoA hydratase</fullName>
    </recommendedName>
</protein>
<dbReference type="Pfam" id="PF00378">
    <property type="entry name" value="ECH_1"/>
    <property type="match status" value="1"/>
</dbReference>
<dbReference type="InterPro" id="IPR001753">
    <property type="entry name" value="Enoyl-CoA_hydra/iso"/>
</dbReference>
<evidence type="ECO:0008006" key="6">
    <source>
        <dbReference type="Google" id="ProtNLM"/>
    </source>
</evidence>
<comment type="similarity">
    <text evidence="1">Belongs to the enoyl-CoA hydratase/isomerase family.</text>
</comment>
<dbReference type="FunFam" id="1.10.12.10:FF:000001">
    <property type="entry name" value="Probable enoyl-CoA hydratase, mitochondrial"/>
    <property type="match status" value="1"/>
</dbReference>
<sequence>MESLVQIEVADGVATVAVVNPPVNALADPVLDELGAAARRLAADDAVRSVVLTGGGERSFIAGADLRHFAEILGDTGEMAAHVELTAGVFGAWDALPMPVVAAIGGHAMGGGLELALTCDLLVVDPRAKLGTPEVTLGLIPGAGGTQRLPRRIGLAAATRMLLLGTPVDAATARACGLVDVVAEPGAALPEAHALAVRLAALPARAVTAAKAALRTAAQAPLAEGLAAERELFLGVAATADAREGAIAFLAKRPPAFIHA</sequence>
<dbReference type="InterPro" id="IPR014748">
    <property type="entry name" value="Enoyl-CoA_hydra_C"/>
</dbReference>
<organism evidence="4 5">
    <name type="scientific">Baekduia soli</name>
    <dbReference type="NCBI Taxonomy" id="496014"/>
    <lineage>
        <taxon>Bacteria</taxon>
        <taxon>Bacillati</taxon>
        <taxon>Actinomycetota</taxon>
        <taxon>Thermoleophilia</taxon>
        <taxon>Solirubrobacterales</taxon>
        <taxon>Baekduiaceae</taxon>
        <taxon>Baekduia</taxon>
    </lineage>
</organism>
<keyword evidence="2" id="KW-0443">Lipid metabolism</keyword>
<keyword evidence="3" id="KW-0456">Lyase</keyword>
<dbReference type="AlphaFoldDB" id="A0A5B8UBW1"/>
<accession>A0A5B8UBW1</accession>